<proteinExistence type="predicted"/>
<gene>
    <name evidence="1" type="ORF">C6P37_15580</name>
</gene>
<dbReference type="InterPro" id="IPR045751">
    <property type="entry name" value="DUF6179"/>
</dbReference>
<dbReference type="AlphaFoldDB" id="A0A3E0JXZ6"/>
<dbReference type="Proteomes" id="UP000257014">
    <property type="component" value="Unassembled WGS sequence"/>
</dbReference>
<dbReference type="RefSeq" id="WP_276644712.1">
    <property type="nucleotide sequence ID" value="NZ_QEWE01000036.1"/>
</dbReference>
<name>A0A3E0JXZ6_9BACI</name>
<evidence type="ECO:0000313" key="2">
    <source>
        <dbReference type="Proteomes" id="UP000257014"/>
    </source>
</evidence>
<organism evidence="1 2">
    <name type="scientific">Caldibacillus debilis</name>
    <dbReference type="NCBI Taxonomy" id="301148"/>
    <lineage>
        <taxon>Bacteria</taxon>
        <taxon>Bacillati</taxon>
        <taxon>Bacillota</taxon>
        <taxon>Bacilli</taxon>
        <taxon>Bacillales</taxon>
        <taxon>Bacillaceae</taxon>
        <taxon>Caldibacillus</taxon>
    </lineage>
</organism>
<reference evidence="1 2" key="1">
    <citation type="submission" date="2018-03" db="EMBL/GenBank/DDBJ databases">
        <authorList>
            <person name="Keele B.F."/>
        </authorList>
    </citation>
    <scope>NUCLEOTIDE SEQUENCE [LARGE SCALE GENOMIC DNA]</scope>
    <source>
        <strain evidence="1">ZCTH4_d</strain>
    </source>
</reference>
<evidence type="ECO:0000313" key="1">
    <source>
        <dbReference type="EMBL" id="REJ24802.1"/>
    </source>
</evidence>
<dbReference type="EMBL" id="QEWE01000036">
    <property type="protein sequence ID" value="REJ24802.1"/>
    <property type="molecule type" value="Genomic_DNA"/>
</dbReference>
<protein>
    <submittedName>
        <fullName evidence="1">Uncharacterized protein</fullName>
    </submittedName>
</protein>
<sequence>MTDIEKRRIMDRTNLSGETYFLSLLQAGHHYGFLTDSDLEKIQRQCLELLAAKADEWSRGKSSSIRTERAESIMKSNLYTIGLYLKTLPDPEAAVQELKTATVKDMYQKGRKILGAKLHTAKHFYHLVLKNKIVTVNEAYNATLGKSGIGIFFNTYNPDFEAHEIPASIDYQLCRPVTDLAGVEFIQKYLENVYLENEFCRHFAAEDIHHLLSGYDENYQHLLINIFEQVLTGAIGCLLAGGNVRRLEINPEEVRALQEELSGDEDRAIACKIRKAAGDLSELENLTRPSLRDYIEKSLPKITANILHAVRTNTLDKTFVPPLHPERKPSIRFFSNAKMADEAYREMIAELLVCRLSTDKLALIREKVKAFDDLEDVLLDARLSVKEILLLFDSLGDMEIAALIKRHPFHSDVQAVEVSEAEKTLRFSLKTFLEKLPSERRERILSLADRLVEE</sequence>
<comment type="caution">
    <text evidence="1">The sequence shown here is derived from an EMBL/GenBank/DDBJ whole genome shotgun (WGS) entry which is preliminary data.</text>
</comment>
<dbReference type="Pfam" id="PF19677">
    <property type="entry name" value="DUF6179"/>
    <property type="match status" value="1"/>
</dbReference>
<accession>A0A3E0JXZ6</accession>